<sequence>MTSAAGPTDSAPSMATVTSIIVVRDECSNQAESERPLRQHIIKFDQPRQREPQLAHLPQRQVDLPREEHQLEQQTLPTAQQQTVVVEAFKTDDESATVVGHHAEELLDAAEQPPLPTESVVVETSAPDGSTTFDEFDALGLTTAAAPTGCSSSAAAGGGSAGTATAAGAPAAVEINQDAMIMFTVPADDWKAHMTRKEREFVCRLCPYIAQYQHHYVGHFYTHHATTKPHQCGLCLKTFPLASTLKRHVATVHVAAKFACDVCGKVFPRRDAFNFHVKTHLSRQADSN</sequence>
<evidence type="ECO:0000256" key="2">
    <source>
        <dbReference type="ARBA" id="ARBA00022723"/>
    </source>
</evidence>
<keyword evidence="3" id="KW-0677">Repeat</keyword>
<dbReference type="Gene3D" id="3.30.160.60">
    <property type="entry name" value="Classic Zinc Finger"/>
    <property type="match status" value="2"/>
</dbReference>
<keyword evidence="6" id="KW-0539">Nucleus</keyword>
<name>A0A1V9X269_9ACAR</name>
<dbReference type="InterPro" id="IPR013087">
    <property type="entry name" value="Znf_C2H2_type"/>
</dbReference>
<dbReference type="PANTHER" id="PTHR24394:SF29">
    <property type="entry name" value="MYONEURIN"/>
    <property type="match status" value="1"/>
</dbReference>
<dbReference type="SUPFAM" id="SSF57667">
    <property type="entry name" value="beta-beta-alpha zinc fingers"/>
    <property type="match status" value="1"/>
</dbReference>
<evidence type="ECO:0000256" key="4">
    <source>
        <dbReference type="ARBA" id="ARBA00022771"/>
    </source>
</evidence>
<dbReference type="GO" id="GO:0008270">
    <property type="term" value="F:zinc ion binding"/>
    <property type="evidence" value="ECO:0007669"/>
    <property type="project" value="UniProtKB-KW"/>
</dbReference>
<evidence type="ECO:0000259" key="8">
    <source>
        <dbReference type="PROSITE" id="PS50157"/>
    </source>
</evidence>
<keyword evidence="5" id="KW-0862">Zinc</keyword>
<evidence type="ECO:0000256" key="5">
    <source>
        <dbReference type="ARBA" id="ARBA00022833"/>
    </source>
</evidence>
<organism evidence="9 10">
    <name type="scientific">Tropilaelaps mercedesae</name>
    <dbReference type="NCBI Taxonomy" id="418985"/>
    <lineage>
        <taxon>Eukaryota</taxon>
        <taxon>Metazoa</taxon>
        <taxon>Ecdysozoa</taxon>
        <taxon>Arthropoda</taxon>
        <taxon>Chelicerata</taxon>
        <taxon>Arachnida</taxon>
        <taxon>Acari</taxon>
        <taxon>Parasitiformes</taxon>
        <taxon>Mesostigmata</taxon>
        <taxon>Gamasina</taxon>
        <taxon>Dermanyssoidea</taxon>
        <taxon>Laelapidae</taxon>
        <taxon>Tropilaelaps</taxon>
    </lineage>
</organism>
<dbReference type="InParanoid" id="A0A1V9X269"/>
<dbReference type="SMART" id="SM00355">
    <property type="entry name" value="ZnF_C2H2"/>
    <property type="match status" value="3"/>
</dbReference>
<dbReference type="EMBL" id="MNPL01027795">
    <property type="protein sequence ID" value="OQR67689.1"/>
    <property type="molecule type" value="Genomic_DNA"/>
</dbReference>
<evidence type="ECO:0000313" key="10">
    <source>
        <dbReference type="Proteomes" id="UP000192247"/>
    </source>
</evidence>
<feature type="domain" description="C2H2-type" evidence="8">
    <location>
        <begin position="258"/>
        <end position="285"/>
    </location>
</feature>
<accession>A0A1V9X269</accession>
<keyword evidence="10" id="KW-1185">Reference proteome</keyword>
<evidence type="ECO:0000256" key="6">
    <source>
        <dbReference type="ARBA" id="ARBA00023242"/>
    </source>
</evidence>
<dbReference type="GO" id="GO:0000981">
    <property type="term" value="F:DNA-binding transcription factor activity, RNA polymerase II-specific"/>
    <property type="evidence" value="ECO:0007669"/>
    <property type="project" value="TreeGrafter"/>
</dbReference>
<dbReference type="Pfam" id="PF00096">
    <property type="entry name" value="zf-C2H2"/>
    <property type="match status" value="1"/>
</dbReference>
<dbReference type="OrthoDB" id="6077919at2759"/>
<evidence type="ECO:0000256" key="1">
    <source>
        <dbReference type="ARBA" id="ARBA00004123"/>
    </source>
</evidence>
<dbReference type="InterPro" id="IPR036236">
    <property type="entry name" value="Znf_C2H2_sf"/>
</dbReference>
<dbReference type="PROSITE" id="PS50157">
    <property type="entry name" value="ZINC_FINGER_C2H2_2"/>
    <property type="match status" value="2"/>
</dbReference>
<dbReference type="Proteomes" id="UP000192247">
    <property type="component" value="Unassembled WGS sequence"/>
</dbReference>
<evidence type="ECO:0000256" key="7">
    <source>
        <dbReference type="PROSITE-ProRule" id="PRU00042"/>
    </source>
</evidence>
<proteinExistence type="predicted"/>
<dbReference type="Pfam" id="PF13894">
    <property type="entry name" value="zf-C2H2_4"/>
    <property type="match status" value="1"/>
</dbReference>
<keyword evidence="4 7" id="KW-0863">Zinc-finger</keyword>
<evidence type="ECO:0000313" key="9">
    <source>
        <dbReference type="EMBL" id="OQR67689.1"/>
    </source>
</evidence>
<dbReference type="GO" id="GO:0005634">
    <property type="term" value="C:nucleus"/>
    <property type="evidence" value="ECO:0007669"/>
    <property type="project" value="UniProtKB-SubCell"/>
</dbReference>
<comment type="subcellular location">
    <subcellularLocation>
        <location evidence="1">Nucleus</location>
    </subcellularLocation>
</comment>
<dbReference type="PANTHER" id="PTHR24394">
    <property type="entry name" value="ZINC FINGER PROTEIN"/>
    <property type="match status" value="1"/>
</dbReference>
<protein>
    <submittedName>
        <fullName evidence="9">Zinc finger protein-like</fullName>
    </submittedName>
</protein>
<keyword evidence="2" id="KW-0479">Metal-binding</keyword>
<dbReference type="PROSITE" id="PS00028">
    <property type="entry name" value="ZINC_FINGER_C2H2_1"/>
    <property type="match status" value="2"/>
</dbReference>
<comment type="caution">
    <text evidence="9">The sequence shown here is derived from an EMBL/GenBank/DDBJ whole genome shotgun (WGS) entry which is preliminary data.</text>
</comment>
<gene>
    <name evidence="9" type="ORF">BIW11_02156</name>
</gene>
<evidence type="ECO:0000256" key="3">
    <source>
        <dbReference type="ARBA" id="ARBA00022737"/>
    </source>
</evidence>
<dbReference type="AlphaFoldDB" id="A0A1V9X269"/>
<reference evidence="9 10" key="1">
    <citation type="journal article" date="2017" name="Gigascience">
        <title>Draft genome of the honey bee ectoparasitic mite, Tropilaelaps mercedesae, is shaped by the parasitic life history.</title>
        <authorList>
            <person name="Dong X."/>
            <person name="Armstrong S.D."/>
            <person name="Xia D."/>
            <person name="Makepeace B.L."/>
            <person name="Darby A.C."/>
            <person name="Kadowaki T."/>
        </authorList>
    </citation>
    <scope>NUCLEOTIDE SEQUENCE [LARGE SCALE GENOMIC DNA]</scope>
    <source>
        <strain evidence="9">Wuxi-XJTLU</strain>
    </source>
</reference>
<feature type="domain" description="C2H2-type" evidence="8">
    <location>
        <begin position="230"/>
        <end position="258"/>
    </location>
</feature>